<accession>A0ABT3GB20</accession>
<comment type="caution">
    <text evidence="1">The sequence shown here is derived from an EMBL/GenBank/DDBJ whole genome shotgun (WGS) entry which is preliminary data.</text>
</comment>
<dbReference type="RefSeq" id="WP_264516664.1">
    <property type="nucleotide sequence ID" value="NZ_JAPDDR010000025.1"/>
</dbReference>
<dbReference type="Proteomes" id="UP001165653">
    <property type="component" value="Unassembled WGS sequence"/>
</dbReference>
<organism evidence="1 2">
    <name type="scientific">Luteolibacter rhizosphaerae</name>
    <dbReference type="NCBI Taxonomy" id="2989719"/>
    <lineage>
        <taxon>Bacteria</taxon>
        <taxon>Pseudomonadati</taxon>
        <taxon>Verrucomicrobiota</taxon>
        <taxon>Verrucomicrobiia</taxon>
        <taxon>Verrucomicrobiales</taxon>
        <taxon>Verrucomicrobiaceae</taxon>
        <taxon>Luteolibacter</taxon>
    </lineage>
</organism>
<evidence type="ECO:0000313" key="1">
    <source>
        <dbReference type="EMBL" id="MCW1917044.1"/>
    </source>
</evidence>
<protein>
    <recommendedName>
        <fullName evidence="3">Tetratricopeptide repeat protein</fullName>
    </recommendedName>
</protein>
<evidence type="ECO:0008006" key="3">
    <source>
        <dbReference type="Google" id="ProtNLM"/>
    </source>
</evidence>
<reference evidence="1" key="1">
    <citation type="submission" date="2022-10" db="EMBL/GenBank/DDBJ databases">
        <title>Luteolibacter sp. GHJ8, whole genome shotgun sequencing project.</title>
        <authorList>
            <person name="Zhao G."/>
            <person name="Shen L."/>
        </authorList>
    </citation>
    <scope>NUCLEOTIDE SEQUENCE</scope>
    <source>
        <strain evidence="1">GHJ8</strain>
    </source>
</reference>
<proteinExistence type="predicted"/>
<sequence length="119" mass="13254">MVTLKEAEGFAELGLWQDAWDTIDKLPADERMKPAALRLRLVICPYLEAWGPGAAVAKLLCGGDETDRKTAGCYYRDLAKLYIAHGEIDSARVALRDCVEAWPEVRPELLDDPVIARLL</sequence>
<gene>
    <name evidence="1" type="ORF">OJ996_25870</name>
</gene>
<keyword evidence="2" id="KW-1185">Reference proteome</keyword>
<dbReference type="EMBL" id="JAPDDR010000025">
    <property type="protein sequence ID" value="MCW1917044.1"/>
    <property type="molecule type" value="Genomic_DNA"/>
</dbReference>
<name>A0ABT3GB20_9BACT</name>
<evidence type="ECO:0000313" key="2">
    <source>
        <dbReference type="Proteomes" id="UP001165653"/>
    </source>
</evidence>